<dbReference type="SUPFAM" id="SSF56349">
    <property type="entry name" value="DNA breaking-rejoining enzymes"/>
    <property type="match status" value="1"/>
</dbReference>
<dbReference type="PROSITE" id="PS51898">
    <property type="entry name" value="TYR_RECOMBINASE"/>
    <property type="match status" value="1"/>
</dbReference>
<dbReference type="Proteomes" id="UP000030475">
    <property type="component" value="Unassembled WGS sequence"/>
</dbReference>
<dbReference type="InterPro" id="IPR050090">
    <property type="entry name" value="Tyrosine_recombinase_XerCD"/>
</dbReference>
<comment type="similarity">
    <text evidence="1">Belongs to the 'phage' integrase family.</text>
</comment>
<evidence type="ECO:0000313" key="6">
    <source>
        <dbReference type="EMBL" id="KGX17265.1"/>
    </source>
</evidence>
<proteinExistence type="inferred from homology"/>
<dbReference type="InterPro" id="IPR002104">
    <property type="entry name" value="Integrase_catalytic"/>
</dbReference>
<dbReference type="GO" id="GO:0015074">
    <property type="term" value="P:DNA integration"/>
    <property type="evidence" value="ECO:0007669"/>
    <property type="project" value="UniProtKB-KW"/>
</dbReference>
<dbReference type="InterPro" id="IPR011010">
    <property type="entry name" value="DNA_brk_join_enz"/>
</dbReference>
<dbReference type="AlphaFoldDB" id="A0AA40MH87"/>
<evidence type="ECO:0000256" key="4">
    <source>
        <dbReference type="ARBA" id="ARBA00023172"/>
    </source>
</evidence>
<dbReference type="RefSeq" id="WP_082251629.1">
    <property type="nucleotide sequence ID" value="NZ_KN323090.1"/>
</dbReference>
<organism evidence="6 7">
    <name type="scientific">Burkholderia pseudomallei</name>
    <name type="common">Pseudomonas pseudomallei</name>
    <dbReference type="NCBI Taxonomy" id="28450"/>
    <lineage>
        <taxon>Bacteria</taxon>
        <taxon>Pseudomonadati</taxon>
        <taxon>Pseudomonadota</taxon>
        <taxon>Betaproteobacteria</taxon>
        <taxon>Burkholderiales</taxon>
        <taxon>Burkholderiaceae</taxon>
        <taxon>Burkholderia</taxon>
        <taxon>pseudomallei group</taxon>
    </lineage>
</organism>
<keyword evidence="2" id="KW-0229">DNA integration</keyword>
<sequence length="319" mass="35610">MNNTPSPTSSATRSRGNGKRLALGFNDAARKAVLRSFVEYAIVADRWPIDAQLAVDWACGPSSVRSPAGQASRLSTARRFLYFLRASVPETQVPGSGLLARPRRRRPYIFTQEELARLLDAAATMRPRRRLRPHVYVSMIGLLASTGIRAGEAIRLTVDDVLLDADPPRISILETKFRKSRIVPLHPTTSEKLKAHLLLRQKLGYAGLSDLFFMSEVGTAINHGFFANWFTRTAYRLGMVPSSGTRSPTLHSLRHIFAVERLTQWCLEEAPVQQWIPNLFVYLGHVSPVETYWYLSATPALLTTAAATFRQYASLGEKS</sequence>
<protein>
    <submittedName>
        <fullName evidence="6">Phage integrase family protein</fullName>
    </submittedName>
</protein>
<keyword evidence="3" id="KW-0238">DNA-binding</keyword>
<evidence type="ECO:0000256" key="3">
    <source>
        <dbReference type="ARBA" id="ARBA00023125"/>
    </source>
</evidence>
<dbReference type="Pfam" id="PF00589">
    <property type="entry name" value="Phage_integrase"/>
    <property type="match status" value="1"/>
</dbReference>
<dbReference type="InterPro" id="IPR013762">
    <property type="entry name" value="Integrase-like_cat_sf"/>
</dbReference>
<evidence type="ECO:0000256" key="2">
    <source>
        <dbReference type="ARBA" id="ARBA00022908"/>
    </source>
</evidence>
<dbReference type="EMBL" id="JQIM01000007">
    <property type="protein sequence ID" value="KGX17265.1"/>
    <property type="molecule type" value="Genomic_DNA"/>
</dbReference>
<dbReference type="PANTHER" id="PTHR30349">
    <property type="entry name" value="PHAGE INTEGRASE-RELATED"/>
    <property type="match status" value="1"/>
</dbReference>
<dbReference type="Gene3D" id="1.10.443.10">
    <property type="entry name" value="Intergrase catalytic core"/>
    <property type="match status" value="1"/>
</dbReference>
<dbReference type="GO" id="GO:0006310">
    <property type="term" value="P:DNA recombination"/>
    <property type="evidence" value="ECO:0007669"/>
    <property type="project" value="UniProtKB-KW"/>
</dbReference>
<reference evidence="6 7" key="1">
    <citation type="submission" date="2014-08" db="EMBL/GenBank/DDBJ databases">
        <authorList>
            <person name="Bunnell A."/>
            <person name="Chain P.S."/>
            <person name="Chertkov O."/>
            <person name="Currie B.J."/>
            <person name="Daligault H.E."/>
            <person name="Davenport K.W."/>
            <person name="Davis C."/>
            <person name="Gleasner C.D."/>
            <person name="Johnson S.L."/>
            <person name="Kaestli M."/>
            <person name="Koren S."/>
            <person name="Kunde Y.A."/>
            <person name="Mayo M."/>
            <person name="McMurry K.K."/>
            <person name="Price E.P."/>
            <person name="Reitenga K.G."/>
            <person name="Robison R."/>
            <person name="Rosovitz M.J."/>
            <person name="Sarovich D.S."/>
            <person name="Teshima H."/>
        </authorList>
    </citation>
    <scope>NUCLEOTIDE SEQUENCE [LARGE SCALE GENOMIC DNA]</scope>
    <source>
        <strain evidence="6 7">MSHR44</strain>
    </source>
</reference>
<gene>
    <name evidence="6" type="ORF">Y036_6226</name>
</gene>
<keyword evidence="4" id="KW-0233">DNA recombination</keyword>
<evidence type="ECO:0000256" key="1">
    <source>
        <dbReference type="ARBA" id="ARBA00008857"/>
    </source>
</evidence>
<feature type="domain" description="Tyr recombinase" evidence="5">
    <location>
        <begin position="105"/>
        <end position="307"/>
    </location>
</feature>
<evidence type="ECO:0000313" key="7">
    <source>
        <dbReference type="Proteomes" id="UP000030475"/>
    </source>
</evidence>
<dbReference type="PANTHER" id="PTHR30349:SF41">
    <property type="entry name" value="INTEGRASE_RECOMBINASE PROTEIN MJ0367-RELATED"/>
    <property type="match status" value="1"/>
</dbReference>
<accession>A0AA40MH87</accession>
<name>A0AA40MH87_BURPE</name>
<dbReference type="GO" id="GO:0003677">
    <property type="term" value="F:DNA binding"/>
    <property type="evidence" value="ECO:0007669"/>
    <property type="project" value="UniProtKB-KW"/>
</dbReference>
<comment type="caution">
    <text evidence="6">The sequence shown here is derived from an EMBL/GenBank/DDBJ whole genome shotgun (WGS) entry which is preliminary data.</text>
</comment>
<evidence type="ECO:0000259" key="5">
    <source>
        <dbReference type="PROSITE" id="PS51898"/>
    </source>
</evidence>